<dbReference type="Pfam" id="PF00560">
    <property type="entry name" value="LRR_1"/>
    <property type="match status" value="1"/>
</dbReference>
<keyword evidence="2" id="KW-0677">Repeat</keyword>
<reference evidence="6 7" key="1">
    <citation type="journal article" date="2021" name="Sci. Rep.">
        <title>The genome of the diatom Chaetoceros tenuissimus carries an ancient integrated fragment of an extant virus.</title>
        <authorList>
            <person name="Hongo Y."/>
            <person name="Kimura K."/>
            <person name="Takaki Y."/>
            <person name="Yoshida Y."/>
            <person name="Baba S."/>
            <person name="Kobayashi G."/>
            <person name="Nagasaki K."/>
            <person name="Hano T."/>
            <person name="Tomaru Y."/>
        </authorList>
    </citation>
    <scope>NUCLEOTIDE SEQUENCE [LARGE SCALE GENOMIC DNA]</scope>
    <source>
        <strain evidence="6 7">NIES-3715</strain>
    </source>
</reference>
<dbReference type="Pfam" id="PF13855">
    <property type="entry name" value="LRR_8"/>
    <property type="match status" value="1"/>
</dbReference>
<dbReference type="SUPFAM" id="SSF56112">
    <property type="entry name" value="Protein kinase-like (PK-like)"/>
    <property type="match status" value="1"/>
</dbReference>
<dbReference type="InterPro" id="IPR003591">
    <property type="entry name" value="Leu-rich_rpt_typical-subtyp"/>
</dbReference>
<dbReference type="GO" id="GO:0005524">
    <property type="term" value="F:ATP binding"/>
    <property type="evidence" value="ECO:0007669"/>
    <property type="project" value="UniProtKB-UniRule"/>
</dbReference>
<evidence type="ECO:0000256" key="4">
    <source>
        <dbReference type="SAM" id="Phobius"/>
    </source>
</evidence>
<feature type="domain" description="Protein kinase" evidence="5">
    <location>
        <begin position="258"/>
        <end position="482"/>
    </location>
</feature>
<protein>
    <recommendedName>
        <fullName evidence="5">Protein kinase domain-containing protein</fullName>
    </recommendedName>
</protein>
<organism evidence="6 7">
    <name type="scientific">Chaetoceros tenuissimus</name>
    <dbReference type="NCBI Taxonomy" id="426638"/>
    <lineage>
        <taxon>Eukaryota</taxon>
        <taxon>Sar</taxon>
        <taxon>Stramenopiles</taxon>
        <taxon>Ochrophyta</taxon>
        <taxon>Bacillariophyta</taxon>
        <taxon>Coscinodiscophyceae</taxon>
        <taxon>Chaetocerotophycidae</taxon>
        <taxon>Chaetocerotales</taxon>
        <taxon>Chaetocerotaceae</taxon>
        <taxon>Chaetoceros</taxon>
    </lineage>
</organism>
<dbReference type="Pfam" id="PF00069">
    <property type="entry name" value="Pkinase"/>
    <property type="match status" value="1"/>
</dbReference>
<dbReference type="SMART" id="SM00369">
    <property type="entry name" value="LRR_TYP"/>
    <property type="match status" value="5"/>
</dbReference>
<dbReference type="EMBL" id="BLLK01000069">
    <property type="protein sequence ID" value="GFH60440.1"/>
    <property type="molecule type" value="Genomic_DNA"/>
</dbReference>
<evidence type="ECO:0000259" key="5">
    <source>
        <dbReference type="PROSITE" id="PS50011"/>
    </source>
</evidence>
<dbReference type="PANTHER" id="PTHR45617">
    <property type="entry name" value="LEUCINE RICH REPEAT FAMILY PROTEIN"/>
    <property type="match status" value="1"/>
</dbReference>
<proteinExistence type="predicted"/>
<evidence type="ECO:0000313" key="7">
    <source>
        <dbReference type="Proteomes" id="UP001054902"/>
    </source>
</evidence>
<keyword evidence="7" id="KW-1185">Reference proteome</keyword>
<feature type="binding site" evidence="3">
    <location>
        <position position="285"/>
    </location>
    <ligand>
        <name>ATP</name>
        <dbReference type="ChEBI" id="CHEBI:30616"/>
    </ligand>
</feature>
<evidence type="ECO:0000256" key="3">
    <source>
        <dbReference type="PROSITE-ProRule" id="PRU10141"/>
    </source>
</evidence>
<feature type="transmembrane region" description="Helical" evidence="4">
    <location>
        <begin position="12"/>
        <end position="30"/>
    </location>
</feature>
<keyword evidence="4" id="KW-1133">Transmembrane helix</keyword>
<dbReference type="Gene3D" id="1.10.510.10">
    <property type="entry name" value="Transferase(Phosphotransferase) domain 1"/>
    <property type="match status" value="1"/>
</dbReference>
<dbReference type="InterPro" id="IPR001611">
    <property type="entry name" value="Leu-rich_rpt"/>
</dbReference>
<dbReference type="PROSITE" id="PS00107">
    <property type="entry name" value="PROTEIN_KINASE_ATP"/>
    <property type="match status" value="1"/>
</dbReference>
<sequence>MLRRRQPRPPCATFKIILGAIFISIFFYMISYQNDFDQLHTTEKIRCSILEGSSEDEISQLEDLNLKDCNLRSISSKIQHATNLRKLDVSGNKYLSTLPEELSFCTKLDILFASSCPSMKQLPQVLGRTNITRLGLRSGSLTSIDPNSIPPNVVHLILTNNQIKEIDNDEIFLKLQNVRKLMLSHNNISKFGSKGLEHMKSLELLRLAGNDLNDIPSQLWDLPKLTWLTISGNPVINEVKVQNKDVENLPSIPFNDLSPLGKNLGEGASGKVSLYKWNGKEVAVKIIHGVTSDGKAEDELAIYNTVGSSGVENRVVGCLALLDDKKKGIIMEPLPKNLDDFALPPTIEEVTADRWDKKEVFNASFVQNALTDAVSALHFLHSRGISHGDFYAHNIKVDRRTGRLYLLDFGASYLKGPYSLKAEMIEVRAYGILVDELTTLLDSKEGELRSKLKKLSLECTNPIVNARPTFSDIRSKLDVIFI</sequence>
<keyword evidence="4" id="KW-0472">Membrane</keyword>
<dbReference type="InterPro" id="IPR017441">
    <property type="entry name" value="Protein_kinase_ATP_BS"/>
</dbReference>
<evidence type="ECO:0000256" key="1">
    <source>
        <dbReference type="ARBA" id="ARBA00022614"/>
    </source>
</evidence>
<dbReference type="GO" id="GO:0004672">
    <property type="term" value="F:protein kinase activity"/>
    <property type="evidence" value="ECO:0007669"/>
    <property type="project" value="InterPro"/>
</dbReference>
<dbReference type="InterPro" id="IPR032675">
    <property type="entry name" value="LRR_dom_sf"/>
</dbReference>
<dbReference type="Proteomes" id="UP001054902">
    <property type="component" value="Unassembled WGS sequence"/>
</dbReference>
<keyword evidence="3" id="KW-0067">ATP-binding</keyword>
<keyword evidence="4" id="KW-0812">Transmembrane</keyword>
<evidence type="ECO:0000313" key="6">
    <source>
        <dbReference type="EMBL" id="GFH60440.1"/>
    </source>
</evidence>
<evidence type="ECO:0000256" key="2">
    <source>
        <dbReference type="ARBA" id="ARBA00022737"/>
    </source>
</evidence>
<keyword evidence="3" id="KW-0547">Nucleotide-binding</keyword>
<dbReference type="Gene3D" id="3.30.200.20">
    <property type="entry name" value="Phosphorylase Kinase, domain 1"/>
    <property type="match status" value="1"/>
</dbReference>
<gene>
    <name evidence="6" type="ORF">CTEN210_16916</name>
</gene>
<dbReference type="SUPFAM" id="SSF52058">
    <property type="entry name" value="L domain-like"/>
    <property type="match status" value="1"/>
</dbReference>
<accession>A0AAD3HE94</accession>
<dbReference type="PANTHER" id="PTHR45617:SF165">
    <property type="entry name" value="COMMON DPR-INTERACTING PROTEIN-RELATED"/>
    <property type="match status" value="1"/>
</dbReference>
<dbReference type="Gene3D" id="3.80.10.10">
    <property type="entry name" value="Ribonuclease Inhibitor"/>
    <property type="match status" value="2"/>
</dbReference>
<dbReference type="SMART" id="SM00220">
    <property type="entry name" value="S_TKc"/>
    <property type="match status" value="1"/>
</dbReference>
<comment type="caution">
    <text evidence="6">The sequence shown here is derived from an EMBL/GenBank/DDBJ whole genome shotgun (WGS) entry which is preliminary data.</text>
</comment>
<name>A0AAD3HE94_9STRA</name>
<dbReference type="PROSITE" id="PS50011">
    <property type="entry name" value="PROTEIN_KINASE_DOM"/>
    <property type="match status" value="1"/>
</dbReference>
<dbReference type="InterPro" id="IPR000719">
    <property type="entry name" value="Prot_kinase_dom"/>
</dbReference>
<dbReference type="AlphaFoldDB" id="A0AAD3HE94"/>
<keyword evidence="1" id="KW-0433">Leucine-rich repeat</keyword>
<dbReference type="InterPro" id="IPR011009">
    <property type="entry name" value="Kinase-like_dom_sf"/>
</dbReference>